<dbReference type="InterPro" id="IPR013968">
    <property type="entry name" value="PKS_KR"/>
</dbReference>
<keyword evidence="1" id="KW-0596">Phosphopantetheine</keyword>
<dbReference type="SUPFAM" id="SSF51735">
    <property type="entry name" value="NAD(P)-binding Rossmann-fold domains"/>
    <property type="match status" value="1"/>
</dbReference>
<dbReference type="EMBL" id="KZ851873">
    <property type="protein sequence ID" value="RDK37099.1"/>
    <property type="molecule type" value="Genomic_DNA"/>
</dbReference>
<accession>A0A370P5D9</accession>
<evidence type="ECO:0000313" key="4">
    <source>
        <dbReference type="EMBL" id="RDK37099.1"/>
    </source>
</evidence>
<gene>
    <name evidence="4" type="ORF">M752DRAFT_105044</name>
</gene>
<evidence type="ECO:0000256" key="1">
    <source>
        <dbReference type="ARBA" id="ARBA00022450"/>
    </source>
</evidence>
<dbReference type="GO" id="GO:0044550">
    <property type="term" value="P:secondary metabolite biosynthetic process"/>
    <property type="evidence" value="ECO:0007669"/>
    <property type="project" value="TreeGrafter"/>
</dbReference>
<evidence type="ECO:0000313" key="5">
    <source>
        <dbReference type="Proteomes" id="UP000254937"/>
    </source>
</evidence>
<evidence type="ECO:0000256" key="2">
    <source>
        <dbReference type="ARBA" id="ARBA00022553"/>
    </source>
</evidence>
<feature type="domain" description="Ketoreductase (KR)" evidence="3">
    <location>
        <begin position="112"/>
        <end position="149"/>
    </location>
</feature>
<dbReference type="PANTHER" id="PTHR43775">
    <property type="entry name" value="FATTY ACID SYNTHASE"/>
    <property type="match status" value="1"/>
</dbReference>
<dbReference type="Pfam" id="PF08659">
    <property type="entry name" value="KR"/>
    <property type="match status" value="1"/>
</dbReference>
<sequence length="192" mass="21346">MVCDITVQRLLRLENAMAQCQASMPPMRGCLQTSMILEVGALWKYNGSMLGARNKHGRQDLMLSTTDHTRFLKVIKSKVQGTINVVSALSPIKSKLELFVMLSSSCSPHHALLIMLSSSLGIIGNRGQVNYAAASTFLDVFAAQLVTRGYLPGHLYQSGQRAQGRARSRRTSIRCRWRLPTGRFRRSFCSLS</sequence>
<dbReference type="GO" id="GO:0004312">
    <property type="term" value="F:fatty acid synthase activity"/>
    <property type="evidence" value="ECO:0007669"/>
    <property type="project" value="TreeGrafter"/>
</dbReference>
<proteinExistence type="predicted"/>
<dbReference type="InterPro" id="IPR036291">
    <property type="entry name" value="NAD(P)-bd_dom_sf"/>
</dbReference>
<protein>
    <recommendedName>
        <fullName evidence="3">Ketoreductase (KR) domain-containing protein</fullName>
    </recommendedName>
</protein>
<dbReference type="Gene3D" id="3.40.50.720">
    <property type="entry name" value="NAD(P)-binding Rossmann-like Domain"/>
    <property type="match status" value="1"/>
</dbReference>
<dbReference type="Proteomes" id="UP000254937">
    <property type="component" value="Unassembled WGS sequence"/>
</dbReference>
<evidence type="ECO:0000259" key="3">
    <source>
        <dbReference type="Pfam" id="PF08659"/>
    </source>
</evidence>
<dbReference type="GO" id="GO:0016874">
    <property type="term" value="F:ligase activity"/>
    <property type="evidence" value="ECO:0007669"/>
    <property type="project" value="UniProtKB-KW"/>
</dbReference>
<dbReference type="InterPro" id="IPR050091">
    <property type="entry name" value="PKS_NRPS_Biosynth_Enz"/>
</dbReference>
<dbReference type="AlphaFoldDB" id="A0A370P5D9"/>
<keyword evidence="5" id="KW-1185">Reference proteome</keyword>
<dbReference type="PANTHER" id="PTHR43775:SF37">
    <property type="entry name" value="SI:DKEY-61P9.11"/>
    <property type="match status" value="1"/>
</dbReference>
<dbReference type="GO" id="GO:0006633">
    <property type="term" value="P:fatty acid biosynthetic process"/>
    <property type="evidence" value="ECO:0007669"/>
    <property type="project" value="TreeGrafter"/>
</dbReference>
<organism evidence="4 5">
    <name type="scientific">Aspergillus phoenicis ATCC 13157</name>
    <dbReference type="NCBI Taxonomy" id="1353007"/>
    <lineage>
        <taxon>Eukaryota</taxon>
        <taxon>Fungi</taxon>
        <taxon>Dikarya</taxon>
        <taxon>Ascomycota</taxon>
        <taxon>Pezizomycotina</taxon>
        <taxon>Eurotiomycetes</taxon>
        <taxon>Eurotiomycetidae</taxon>
        <taxon>Eurotiales</taxon>
        <taxon>Aspergillaceae</taxon>
        <taxon>Aspergillus</taxon>
    </lineage>
</organism>
<reference evidence="4 5" key="1">
    <citation type="submission" date="2018-07" db="EMBL/GenBank/DDBJ databases">
        <title>Section-level genome sequencing of Aspergillus section Nigri to investigate inter- and intra-species variation.</title>
        <authorList>
            <consortium name="DOE Joint Genome Institute"/>
            <person name="Vesth T.C."/>
            <person name="Nybo J.L."/>
            <person name="Theobald S."/>
            <person name="Frisvad J.C."/>
            <person name="Larsen T.O."/>
            <person name="Nielsen K.F."/>
            <person name="Hoof J.B."/>
            <person name="Brandl J."/>
            <person name="Salamov A."/>
            <person name="Riley R."/>
            <person name="Gladden J.M."/>
            <person name="Phatale P."/>
            <person name="Nielsen M.T."/>
            <person name="Lyhne E.K."/>
            <person name="Kogle M.E."/>
            <person name="Strasser K."/>
            <person name="McDonnell E."/>
            <person name="Barry K."/>
            <person name="Clum A."/>
            <person name="Chen C."/>
            <person name="Nolan M."/>
            <person name="Sandor L."/>
            <person name="Kuo A."/>
            <person name="Lipzen A."/>
            <person name="Hainaut M."/>
            <person name="Drula E."/>
            <person name="Tsang A."/>
            <person name="Magnuson J.K."/>
            <person name="Henrissat B."/>
            <person name="Wiebenga A."/>
            <person name="Simmons B.A."/>
            <person name="Makela M.R."/>
            <person name="De vries R.P."/>
            <person name="Grigoriev I.V."/>
            <person name="Mortensen U.H."/>
            <person name="Baker S.E."/>
            <person name="Andersen M.R."/>
        </authorList>
    </citation>
    <scope>NUCLEOTIDE SEQUENCE [LARGE SCALE GENOMIC DNA]</scope>
    <source>
        <strain evidence="4 5">ATCC 13157</strain>
    </source>
</reference>
<name>A0A370P5D9_ASPPH</name>
<keyword evidence="2" id="KW-0597">Phosphoprotein</keyword>